<proteinExistence type="predicted"/>
<protein>
    <recommendedName>
        <fullName evidence="4">Anti-sigma factor</fullName>
    </recommendedName>
</protein>
<reference evidence="2" key="1">
    <citation type="submission" date="2023-06" db="EMBL/GenBank/DDBJ databases">
        <title>Genomic of Agaribacillus aureum.</title>
        <authorList>
            <person name="Wang G."/>
        </authorList>
    </citation>
    <scope>NUCLEOTIDE SEQUENCE</scope>
    <source>
        <strain evidence="2">BMA12</strain>
    </source>
</reference>
<dbReference type="Gene3D" id="1.10.10.1320">
    <property type="entry name" value="Anti-sigma factor, zinc-finger domain"/>
    <property type="match status" value="1"/>
</dbReference>
<evidence type="ECO:0000313" key="3">
    <source>
        <dbReference type="Proteomes" id="UP001172083"/>
    </source>
</evidence>
<evidence type="ECO:0000313" key="2">
    <source>
        <dbReference type="EMBL" id="MDN5215910.1"/>
    </source>
</evidence>
<gene>
    <name evidence="2" type="ORF">QQ020_27785</name>
</gene>
<organism evidence="2 3">
    <name type="scientific">Agaribacillus aureus</name>
    <dbReference type="NCBI Taxonomy" id="3051825"/>
    <lineage>
        <taxon>Bacteria</taxon>
        <taxon>Pseudomonadati</taxon>
        <taxon>Bacteroidota</taxon>
        <taxon>Cytophagia</taxon>
        <taxon>Cytophagales</taxon>
        <taxon>Splendidivirgaceae</taxon>
        <taxon>Agaribacillus</taxon>
    </lineage>
</organism>
<evidence type="ECO:0008006" key="4">
    <source>
        <dbReference type="Google" id="ProtNLM"/>
    </source>
</evidence>
<dbReference type="EMBL" id="JAUJEB010000007">
    <property type="protein sequence ID" value="MDN5215910.1"/>
    <property type="molecule type" value="Genomic_DNA"/>
</dbReference>
<dbReference type="InterPro" id="IPR041916">
    <property type="entry name" value="Anti_sigma_zinc_sf"/>
</dbReference>
<keyword evidence="1" id="KW-1133">Transmembrane helix</keyword>
<evidence type="ECO:0000256" key="1">
    <source>
        <dbReference type="SAM" id="Phobius"/>
    </source>
</evidence>
<comment type="caution">
    <text evidence="2">The sequence shown here is derived from an EMBL/GenBank/DDBJ whole genome shotgun (WGS) entry which is preliminary data.</text>
</comment>
<dbReference type="Proteomes" id="UP001172083">
    <property type="component" value="Unassembled WGS sequence"/>
</dbReference>
<keyword evidence="1" id="KW-0472">Membrane</keyword>
<accession>A0ABT8LDP6</accession>
<keyword evidence="1" id="KW-0812">Transmembrane</keyword>
<name>A0ABT8LDP6_9BACT</name>
<keyword evidence="3" id="KW-1185">Reference proteome</keyword>
<dbReference type="RefSeq" id="WP_346761246.1">
    <property type="nucleotide sequence ID" value="NZ_JAUJEB010000007.1"/>
</dbReference>
<sequence length="287" mass="32391">MDPKVNKEQIIAYLYGESSEEEAQRVEAYLQKHPDAAAEFEAFTGLRKSLNKIPDVEVTQPVIMLDHGRRANGPEAIFRSRFLQKAAAIAAVIILGLLTARLVGLNVRYGDQSLTVAFNEGEAIPTETVKASGPKTNKLSLNEDSMQQLQASINKFFAPENQMAIQRLDSLESTVKILNKKMQHPVAKVSNKATETLPRDMEALARQISQQNLQLFSELLKASQQQQEAYIKSLFSEFSHYIQTQRLEDLIEIETTLKVLKQESELDKLETDEVIARLIQTVNDRDY</sequence>
<feature type="transmembrane region" description="Helical" evidence="1">
    <location>
        <begin position="86"/>
        <end position="104"/>
    </location>
</feature>